<feature type="chain" id="PRO_5007050716" description="Secreted protein" evidence="1">
    <location>
        <begin position="19"/>
        <end position="106"/>
    </location>
</feature>
<dbReference type="EMBL" id="GEEE01020637">
    <property type="protein sequence ID" value="JAP42588.1"/>
    <property type="molecule type" value="Transcribed_RNA"/>
</dbReference>
<gene>
    <name evidence="2" type="ORF">TR127363</name>
</gene>
<sequence>MFWLFLARFWVLRHSYVGFRTQDSRLSSMKLFAQCLSICQQSCNQYRPSTESKFLDDWREGRLVCCRRAPDTCTLFQRFLTTCSPGFFNSLFARSDVTAVPRSFIA</sequence>
<evidence type="ECO:0008006" key="3">
    <source>
        <dbReference type="Google" id="ProtNLM"/>
    </source>
</evidence>
<proteinExistence type="predicted"/>
<dbReference type="AlphaFoldDB" id="A0A0X3NSM5"/>
<protein>
    <recommendedName>
        <fullName evidence="3">Secreted protein</fullName>
    </recommendedName>
</protein>
<evidence type="ECO:0000313" key="2">
    <source>
        <dbReference type="EMBL" id="JAP42588.1"/>
    </source>
</evidence>
<accession>A0A0X3NSM5</accession>
<feature type="signal peptide" evidence="1">
    <location>
        <begin position="1"/>
        <end position="18"/>
    </location>
</feature>
<keyword evidence="1" id="KW-0732">Signal</keyword>
<name>A0A0X3NSM5_SCHSO</name>
<evidence type="ECO:0000256" key="1">
    <source>
        <dbReference type="SAM" id="SignalP"/>
    </source>
</evidence>
<organism evidence="2">
    <name type="scientific">Schistocephalus solidus</name>
    <name type="common">Tapeworm</name>
    <dbReference type="NCBI Taxonomy" id="70667"/>
    <lineage>
        <taxon>Eukaryota</taxon>
        <taxon>Metazoa</taxon>
        <taxon>Spiralia</taxon>
        <taxon>Lophotrochozoa</taxon>
        <taxon>Platyhelminthes</taxon>
        <taxon>Cestoda</taxon>
        <taxon>Eucestoda</taxon>
        <taxon>Diphyllobothriidea</taxon>
        <taxon>Diphyllobothriidae</taxon>
        <taxon>Schistocephalus</taxon>
    </lineage>
</organism>
<reference evidence="2" key="1">
    <citation type="submission" date="2016-01" db="EMBL/GenBank/DDBJ databases">
        <title>Reference transcriptome for the parasite Schistocephalus solidus: insights into the molecular evolution of parasitism.</title>
        <authorList>
            <person name="Hebert F.O."/>
            <person name="Grambauer S."/>
            <person name="Barber I."/>
            <person name="Landry C.R."/>
            <person name="Aubin-Horth N."/>
        </authorList>
    </citation>
    <scope>NUCLEOTIDE SEQUENCE</scope>
</reference>